<gene>
    <name evidence="1" type="ORF">BEI59_31820</name>
    <name evidence="2" type="ORF">BEI63_29190</name>
</gene>
<evidence type="ECO:0000313" key="3">
    <source>
        <dbReference type="Proteomes" id="UP000094271"/>
    </source>
</evidence>
<organism evidence="1 3">
    <name type="scientific">Eisenbergiella tayi</name>
    <dbReference type="NCBI Taxonomy" id="1432052"/>
    <lineage>
        <taxon>Bacteria</taxon>
        <taxon>Bacillati</taxon>
        <taxon>Bacillota</taxon>
        <taxon>Clostridia</taxon>
        <taxon>Lachnospirales</taxon>
        <taxon>Lachnospiraceae</taxon>
        <taxon>Eisenbergiella</taxon>
    </lineage>
</organism>
<dbReference type="Proteomes" id="UP000094869">
    <property type="component" value="Unassembled WGS sequence"/>
</dbReference>
<dbReference type="Proteomes" id="UP000094271">
    <property type="component" value="Unassembled WGS sequence"/>
</dbReference>
<evidence type="ECO:0000313" key="2">
    <source>
        <dbReference type="EMBL" id="ODR44843.1"/>
    </source>
</evidence>
<dbReference type="EMBL" id="MEHD01000054">
    <property type="protein sequence ID" value="ODR44843.1"/>
    <property type="molecule type" value="Genomic_DNA"/>
</dbReference>
<keyword evidence="4" id="KW-1185">Reference proteome</keyword>
<evidence type="ECO:0000313" key="1">
    <source>
        <dbReference type="EMBL" id="ODR42312.1"/>
    </source>
</evidence>
<name>A0A1E3U7U2_9FIRM</name>
<accession>A0A1E3U7U2</accession>
<proteinExistence type="predicted"/>
<dbReference type="EMBL" id="MEHA01000038">
    <property type="protein sequence ID" value="ODR42312.1"/>
    <property type="molecule type" value="Genomic_DNA"/>
</dbReference>
<reference evidence="1 3" key="2">
    <citation type="submission" date="2016-08" db="EMBL/GenBank/DDBJ databases">
        <authorList>
            <person name="Seilhamer J.J."/>
        </authorList>
    </citation>
    <scope>NUCLEOTIDE SEQUENCE [LARGE SCALE GENOMIC DNA]</scope>
    <source>
        <strain evidence="1 3">NML150140-1</strain>
    </source>
</reference>
<dbReference type="AlphaFoldDB" id="A0A1E3U7U2"/>
<comment type="caution">
    <text evidence="1">The sequence shown here is derived from an EMBL/GenBank/DDBJ whole genome shotgun (WGS) entry which is preliminary data.</text>
</comment>
<protein>
    <submittedName>
        <fullName evidence="1">Uncharacterized protein</fullName>
    </submittedName>
</protein>
<reference evidence="2 4" key="1">
    <citation type="submission" date="2016-08" db="EMBL/GenBank/DDBJ databases">
        <title>Characterization of Isolates of Eisenbergiella tayi Derived from Blood Cultures, Using Whole Genome Sequencing.</title>
        <authorList>
            <person name="Bernier A.-M."/>
            <person name="Burdz T."/>
            <person name="Wiebe D."/>
            <person name="Bernard K."/>
        </authorList>
    </citation>
    <scope>NUCLEOTIDE SEQUENCE [LARGE SCALE GENOMIC DNA]</scope>
    <source>
        <strain evidence="2 4">NML120146</strain>
    </source>
</reference>
<evidence type="ECO:0000313" key="4">
    <source>
        <dbReference type="Proteomes" id="UP000094869"/>
    </source>
</evidence>
<sequence>MGDSEGFAYETGTVDSDFSDFVEGHCFDGGGIDGGVHGGQGVDFCWGDWFVFKTICVDDVVGEHFGCGGDGGWDGVRHWEGSFLWIVGECRGKNSKEERVKKVMLFVKG</sequence>